<dbReference type="Pfam" id="PF13432">
    <property type="entry name" value="TPR_16"/>
    <property type="match status" value="2"/>
</dbReference>
<evidence type="ECO:0000256" key="13">
    <source>
        <dbReference type="PROSITE-ProRule" id="PRU00339"/>
    </source>
</evidence>
<evidence type="ECO:0000256" key="12">
    <source>
        <dbReference type="ARBA" id="ARBA00023136"/>
    </source>
</evidence>
<dbReference type="FunFam" id="1.25.40.10:FF:000308">
    <property type="entry name" value="Transmembrane and tetratricopeptide repeat-containing 1"/>
    <property type="match status" value="1"/>
</dbReference>
<dbReference type="AlphaFoldDB" id="A0A8C6EYB0"/>
<proteinExistence type="inferred from homology"/>
<comment type="pathway">
    <text evidence="3">Protein modification; protein glycosylation.</text>
</comment>
<dbReference type="GO" id="GO:0004169">
    <property type="term" value="F:dolichyl-phosphate-mannose-protein mannosyltransferase activity"/>
    <property type="evidence" value="ECO:0007669"/>
    <property type="project" value="UniProtKB-EC"/>
</dbReference>
<comment type="subcellular location">
    <subcellularLocation>
        <location evidence="2">Endoplasmic reticulum</location>
    </subcellularLocation>
    <subcellularLocation>
        <location evidence="1">Membrane</location>
        <topology evidence="1">Multi-pass membrane protein</topology>
    </subcellularLocation>
</comment>
<dbReference type="Pfam" id="PF13424">
    <property type="entry name" value="TPR_12"/>
    <property type="match status" value="1"/>
</dbReference>
<feature type="transmembrane region" description="Helical" evidence="15">
    <location>
        <begin position="80"/>
        <end position="98"/>
    </location>
</feature>
<dbReference type="PANTHER" id="PTHR44809">
    <property type="match status" value="1"/>
</dbReference>
<comment type="similarity">
    <text evidence="4">Belongs to the TMTC family.</text>
</comment>
<feature type="repeat" description="TPR" evidence="13">
    <location>
        <begin position="674"/>
        <end position="707"/>
    </location>
</feature>
<keyword evidence="9 13" id="KW-0802">TPR repeat</keyword>
<feature type="repeat" description="TPR" evidence="13">
    <location>
        <begin position="573"/>
        <end position="606"/>
    </location>
</feature>
<keyword evidence="11 15" id="KW-1133">Transmembrane helix</keyword>
<dbReference type="InterPro" id="IPR013618">
    <property type="entry name" value="TMTC_DUF1736"/>
</dbReference>
<feature type="transmembrane region" description="Helical" evidence="15">
    <location>
        <begin position="416"/>
        <end position="438"/>
    </location>
</feature>
<dbReference type="PROSITE" id="PS50293">
    <property type="entry name" value="TPR_REGION"/>
    <property type="match status" value="1"/>
</dbReference>
<dbReference type="GO" id="GO:0005783">
    <property type="term" value="C:endoplasmic reticulum"/>
    <property type="evidence" value="ECO:0007669"/>
    <property type="project" value="UniProtKB-SubCell"/>
</dbReference>
<evidence type="ECO:0000313" key="18">
    <source>
        <dbReference type="Proteomes" id="UP000694407"/>
    </source>
</evidence>
<dbReference type="Proteomes" id="UP000694407">
    <property type="component" value="Unplaced"/>
</dbReference>
<dbReference type="PANTHER" id="PTHR44809:SF1">
    <property type="entry name" value="PROTEIN O-MANNOSYL-TRANSFERASE TMTC1"/>
    <property type="match status" value="1"/>
</dbReference>
<dbReference type="Ensembl" id="ENSMMMT00000028357.1">
    <property type="protein sequence ID" value="ENSMMMP00000025054.1"/>
    <property type="gene ID" value="ENSMMMG00000021829.1"/>
</dbReference>
<evidence type="ECO:0000256" key="4">
    <source>
        <dbReference type="ARBA" id="ARBA00007882"/>
    </source>
</evidence>
<keyword evidence="10" id="KW-0256">Endoplasmic reticulum</keyword>
<keyword evidence="12 15" id="KW-0472">Membrane</keyword>
<dbReference type="FunFam" id="1.25.40.10:FF:000313">
    <property type="entry name" value="Transmembrane and tetratricopeptide repeat containing 1"/>
    <property type="match status" value="1"/>
</dbReference>
<dbReference type="InterPro" id="IPR019734">
    <property type="entry name" value="TPR_rpt"/>
</dbReference>
<gene>
    <name evidence="17" type="primary">TMTC1</name>
</gene>
<organism evidence="17 18">
    <name type="scientific">Marmota marmota marmota</name>
    <name type="common">Alpine marmot</name>
    <dbReference type="NCBI Taxonomy" id="9994"/>
    <lineage>
        <taxon>Eukaryota</taxon>
        <taxon>Metazoa</taxon>
        <taxon>Chordata</taxon>
        <taxon>Craniata</taxon>
        <taxon>Vertebrata</taxon>
        <taxon>Euteleostomi</taxon>
        <taxon>Mammalia</taxon>
        <taxon>Eutheria</taxon>
        <taxon>Euarchontoglires</taxon>
        <taxon>Glires</taxon>
        <taxon>Rodentia</taxon>
        <taxon>Sciuromorpha</taxon>
        <taxon>Sciuridae</taxon>
        <taxon>Xerinae</taxon>
        <taxon>Marmotini</taxon>
        <taxon>Marmota</taxon>
    </lineage>
</organism>
<dbReference type="InterPro" id="IPR052943">
    <property type="entry name" value="TMTC_O-mannosyl-trnsfr"/>
</dbReference>
<dbReference type="SMART" id="SM00028">
    <property type="entry name" value="TPR"/>
    <property type="match status" value="9"/>
</dbReference>
<sequence length="873" mass="98169">GAGCGCAGRAAALLGEFVHDDVWAIVNNPDVRPGAPLRWGIFTNDFWGKGMAENTSHKSYRPLCVLTFKLNIFLTGMNPFYFHAVNVILHCLVTLVLMYTCDKTVFKNRGLAFVTALLFAVHPVHTEAVAGIVGRADVLACLLFLLAFLSYNRSLDQCCAGECFPPTASPFFLLLSLFLGTCAMLVKETGITVFGVCLVYDLFSLSHKQDMTSNGVIHQHSLQQPGSPQPSSLPAHSHRENGKQRFPHKGAWDGCHSSLTPAPKSSGFPVSPRAVWSLMRYLTTSSNRNFLLTMRPFLKRAVLVISYVIVILYFRLWIMGGSMPLFSEQDNPASFSPYILTRFLTYSYLLAFNVWLLLAPVTLCYDWQVGSIPLVETIWDMRNLATVLLAVVMALLSLHCLAAFKRLEHKEVLVGLLFLVFPFIPASNLFFRVGFVVAERVLYTPSMGYCILFVHGLSKLCTWLNRCGATTLIVSTVLLLLLFSWKTVKQNEIWLSRESLFRLYPRHASALNNLGTLTRDTAEAKMYYQRALQLHPQHNRALFNLGNLLKSQEKKEEAITLLKDSIKYGPEFADAYSSLASLLAEQERFKEAEEIYQAGIKNCPDSSDLHNNYGVFLVDSGSPEKAVAHYQQAIRLSPSHHVAMVNLGRLYRSLGENSMAEEWYKRALQVARKAEILSPLGALYYNTGRYEEALQIYREAAALQPSQRELRLALAQVLAVMGQTKEAEKMTSHIVSEETGCLECYRLLSAIYSKQEHHDKALDAIDKALQLKPKDPKVVSELFFTKGNQLREQNLLDKAFESYKAAVALNPDQAQAWMNMGGIQHIKGNYVSARAYYERALQLVPDSKLLKENLAKLDRLEKRLQEVREKDQT</sequence>
<feature type="repeat" description="TPR" evidence="13">
    <location>
        <begin position="814"/>
        <end position="847"/>
    </location>
</feature>
<name>A0A8C6EYB0_MARMA</name>
<dbReference type="GeneTree" id="ENSGT00940000158027"/>
<evidence type="ECO:0000256" key="5">
    <source>
        <dbReference type="ARBA" id="ARBA00012839"/>
    </source>
</evidence>
<evidence type="ECO:0000256" key="11">
    <source>
        <dbReference type="ARBA" id="ARBA00022989"/>
    </source>
</evidence>
<reference evidence="17" key="1">
    <citation type="submission" date="2025-08" db="UniProtKB">
        <authorList>
            <consortium name="Ensembl"/>
        </authorList>
    </citation>
    <scope>IDENTIFICATION</scope>
</reference>
<feature type="repeat" description="TPR" evidence="13">
    <location>
        <begin position="742"/>
        <end position="775"/>
    </location>
</feature>
<dbReference type="PROSITE" id="PS50005">
    <property type="entry name" value="TPR"/>
    <property type="match status" value="7"/>
</dbReference>
<evidence type="ECO:0000256" key="1">
    <source>
        <dbReference type="ARBA" id="ARBA00004141"/>
    </source>
</evidence>
<feature type="region of interest" description="Disordered" evidence="14">
    <location>
        <begin position="219"/>
        <end position="243"/>
    </location>
</feature>
<feature type="compositionally biased region" description="Low complexity" evidence="14">
    <location>
        <begin position="219"/>
        <end position="234"/>
    </location>
</feature>
<evidence type="ECO:0000256" key="2">
    <source>
        <dbReference type="ARBA" id="ARBA00004240"/>
    </source>
</evidence>
<feature type="repeat" description="TPR" evidence="13">
    <location>
        <begin position="607"/>
        <end position="640"/>
    </location>
</feature>
<dbReference type="InterPro" id="IPR011990">
    <property type="entry name" value="TPR-like_helical_dom_sf"/>
</dbReference>
<dbReference type="GO" id="GO:0016020">
    <property type="term" value="C:membrane"/>
    <property type="evidence" value="ECO:0007669"/>
    <property type="project" value="UniProtKB-SubCell"/>
</dbReference>
<keyword evidence="7 15" id="KW-0812">Transmembrane</keyword>
<evidence type="ECO:0000313" key="17">
    <source>
        <dbReference type="Ensembl" id="ENSMMMP00000025054.1"/>
    </source>
</evidence>
<evidence type="ECO:0000256" key="15">
    <source>
        <dbReference type="SAM" id="Phobius"/>
    </source>
</evidence>
<dbReference type="SUPFAM" id="SSF48452">
    <property type="entry name" value="TPR-like"/>
    <property type="match status" value="1"/>
</dbReference>
<feature type="transmembrane region" description="Helical" evidence="15">
    <location>
        <begin position="339"/>
        <end position="363"/>
    </location>
</feature>
<evidence type="ECO:0000256" key="8">
    <source>
        <dbReference type="ARBA" id="ARBA00022737"/>
    </source>
</evidence>
<accession>A0A8C6EYB0</accession>
<feature type="transmembrane region" description="Helical" evidence="15">
    <location>
        <begin position="463"/>
        <end position="483"/>
    </location>
</feature>
<feature type="transmembrane region" description="Helical" evidence="15">
    <location>
        <begin position="297"/>
        <end position="318"/>
    </location>
</feature>
<evidence type="ECO:0000256" key="10">
    <source>
        <dbReference type="ARBA" id="ARBA00022824"/>
    </source>
</evidence>
<evidence type="ECO:0000256" key="9">
    <source>
        <dbReference type="ARBA" id="ARBA00022803"/>
    </source>
</evidence>
<feature type="domain" description="DUF1736" evidence="16">
    <location>
        <begin position="321"/>
        <end position="393"/>
    </location>
</feature>
<evidence type="ECO:0000256" key="6">
    <source>
        <dbReference type="ARBA" id="ARBA00022679"/>
    </source>
</evidence>
<evidence type="ECO:0000256" key="3">
    <source>
        <dbReference type="ARBA" id="ARBA00004922"/>
    </source>
</evidence>
<evidence type="ECO:0000256" key="14">
    <source>
        <dbReference type="SAM" id="MobiDB-lite"/>
    </source>
</evidence>
<evidence type="ECO:0000259" key="16">
    <source>
        <dbReference type="Pfam" id="PF08409"/>
    </source>
</evidence>
<reference evidence="17" key="2">
    <citation type="submission" date="2025-09" db="UniProtKB">
        <authorList>
            <consortium name="Ensembl"/>
        </authorList>
    </citation>
    <scope>IDENTIFICATION</scope>
</reference>
<feature type="repeat" description="TPR" evidence="13">
    <location>
        <begin position="780"/>
        <end position="813"/>
    </location>
</feature>
<keyword evidence="8" id="KW-0677">Repeat</keyword>
<dbReference type="EC" id="2.4.1.109" evidence="5"/>
<feature type="transmembrane region" description="Helical" evidence="15">
    <location>
        <begin position="383"/>
        <end position="404"/>
    </location>
</feature>
<feature type="transmembrane region" description="Helical" evidence="15">
    <location>
        <begin position="110"/>
        <end position="126"/>
    </location>
</feature>
<evidence type="ECO:0000256" key="7">
    <source>
        <dbReference type="ARBA" id="ARBA00022692"/>
    </source>
</evidence>
<keyword evidence="18" id="KW-1185">Reference proteome</keyword>
<dbReference type="UniPathway" id="UPA00378"/>
<dbReference type="Gene3D" id="1.25.40.10">
    <property type="entry name" value="Tetratricopeptide repeat domain"/>
    <property type="match status" value="3"/>
</dbReference>
<dbReference type="Pfam" id="PF08409">
    <property type="entry name" value="TMTC_DUF1736"/>
    <property type="match status" value="1"/>
</dbReference>
<feature type="repeat" description="TPR" evidence="13">
    <location>
        <begin position="539"/>
        <end position="572"/>
    </location>
</feature>
<protein>
    <recommendedName>
        <fullName evidence="5">dolichyl-phosphate-mannose--protein mannosyltransferase</fullName>
        <ecNumber evidence="5">2.4.1.109</ecNumber>
    </recommendedName>
</protein>
<dbReference type="FunFam" id="1.25.40.10:FF:000526">
    <property type="entry name" value="Transmembrane and tetratricopeptide repeat-containing 1"/>
    <property type="match status" value="1"/>
</dbReference>
<dbReference type="Pfam" id="PF14559">
    <property type="entry name" value="TPR_19"/>
    <property type="match status" value="1"/>
</dbReference>
<keyword evidence="6" id="KW-0808">Transferase</keyword>